<evidence type="ECO:0000313" key="3">
    <source>
        <dbReference type="Proteomes" id="UP000662747"/>
    </source>
</evidence>
<dbReference type="RefSeq" id="WP_206726831.1">
    <property type="nucleotide sequence ID" value="NZ_CP071090.1"/>
</dbReference>
<sequence>MNRKLPVLLVFSLGLASVASAQPARPTEHKSPTPAWLPRGVFLGATVREGAVTPRVKVQWQLTFFQDRKDAFALLLEGGLGWAASFPARDVTKPQSFLGSYYEHTAQVGVGYRNQLPDSAHWGFQVTGGPVFYGAHFDGGAPADHRTTGIVEGRIHLGYQFGAVGAGAAIGYSEPFSLKKRSLGRYFVGGPMFGLFMDWR</sequence>
<keyword evidence="3" id="KW-1185">Reference proteome</keyword>
<gene>
    <name evidence="2" type="ORF">JY651_10245</name>
</gene>
<proteinExistence type="predicted"/>
<dbReference type="EMBL" id="CP071090">
    <property type="protein sequence ID" value="QSQ25275.1"/>
    <property type="molecule type" value="Genomic_DNA"/>
</dbReference>
<accession>A0ABX7P4C5</accession>
<evidence type="ECO:0008006" key="4">
    <source>
        <dbReference type="Google" id="ProtNLM"/>
    </source>
</evidence>
<feature type="signal peptide" evidence="1">
    <location>
        <begin position="1"/>
        <end position="21"/>
    </location>
</feature>
<keyword evidence="1" id="KW-0732">Signal</keyword>
<reference evidence="2 3" key="1">
    <citation type="submission" date="2021-02" db="EMBL/GenBank/DDBJ databases">
        <title>De Novo genome assembly of isolated myxobacteria.</title>
        <authorList>
            <person name="Stevens D.C."/>
        </authorList>
    </citation>
    <scope>NUCLEOTIDE SEQUENCE [LARGE SCALE GENOMIC DNA]</scope>
    <source>
        <strain evidence="3">SCPEA02</strain>
    </source>
</reference>
<name>A0ABX7P4C5_9BACT</name>
<organism evidence="2 3">
    <name type="scientific">Pyxidicoccus parkwayensis</name>
    <dbReference type="NCBI Taxonomy" id="2813578"/>
    <lineage>
        <taxon>Bacteria</taxon>
        <taxon>Pseudomonadati</taxon>
        <taxon>Myxococcota</taxon>
        <taxon>Myxococcia</taxon>
        <taxon>Myxococcales</taxon>
        <taxon>Cystobacterineae</taxon>
        <taxon>Myxococcaceae</taxon>
        <taxon>Pyxidicoccus</taxon>
    </lineage>
</organism>
<evidence type="ECO:0000313" key="2">
    <source>
        <dbReference type="EMBL" id="QSQ25275.1"/>
    </source>
</evidence>
<protein>
    <recommendedName>
        <fullName evidence="4">Secreted protein</fullName>
    </recommendedName>
</protein>
<dbReference type="Proteomes" id="UP000662747">
    <property type="component" value="Chromosome"/>
</dbReference>
<feature type="chain" id="PRO_5046562883" description="Secreted protein" evidence="1">
    <location>
        <begin position="22"/>
        <end position="200"/>
    </location>
</feature>
<evidence type="ECO:0000256" key="1">
    <source>
        <dbReference type="SAM" id="SignalP"/>
    </source>
</evidence>